<name>A0ACD0WR95_CLALS</name>
<keyword evidence="2" id="KW-1185">Reference proteome</keyword>
<proteinExistence type="predicted"/>
<evidence type="ECO:0000313" key="1">
    <source>
        <dbReference type="EMBL" id="QFZ29871.1"/>
    </source>
</evidence>
<protein>
    <submittedName>
        <fullName evidence="1">Oligopeptide transporter</fullName>
    </submittedName>
</protein>
<gene>
    <name evidence="1" type="ORF">EJF14_60385</name>
</gene>
<organism evidence="1 2">
    <name type="scientific">Clavispora lusitaniae</name>
    <name type="common">Candida lusitaniae</name>
    <dbReference type="NCBI Taxonomy" id="36911"/>
    <lineage>
        <taxon>Eukaryota</taxon>
        <taxon>Fungi</taxon>
        <taxon>Dikarya</taxon>
        <taxon>Ascomycota</taxon>
        <taxon>Saccharomycotina</taxon>
        <taxon>Pichiomycetes</taxon>
        <taxon>Metschnikowiaceae</taxon>
        <taxon>Clavispora</taxon>
    </lineage>
</organism>
<dbReference type="Proteomes" id="UP000326582">
    <property type="component" value="Chromosome 6"/>
</dbReference>
<evidence type="ECO:0000313" key="2">
    <source>
        <dbReference type="Proteomes" id="UP000326582"/>
    </source>
</evidence>
<sequence>MRGEKNKKRIEASDLVENVGCVCVSEFGSGPMTVEMCQSMCLGSCQMAVCLGFGKTLMQRLFTMCTCILCKKDPSEVWRLGLPVSHYSNRPENLEAFPSLTLSMAASTTSSSSVGSTKKARSHDINVTVTQSIDPEKVQQELEKDDWSFHEGNVEELENSPYPEVRASVTLDIDMHVKLNHWRTWFLTIAFVIVFSGVNVFFSLRYPSLSIGFIVAQVVSYPIGRGLALLPNYKPSFLPDFFQLNPGPYSKQEHALLTIVVSLTTSTSYAMNILNAQTNFYNQDLNVGYMILLVFSTQLLGYGAAGLTRRWIVYPASMIWPQTLVTTSLFNTLHSNKNDVLNTMKANGWSMSRYKFFVLVSGFSFVFYWLPGYLFKSLSYFNFICWIWPKNIVVNQLFGVESGLGIIPISFDWTQATQATNTSPLATPAWVSANTYASVFIFYILLLPILYYTNTMYAKYMPMMSTTTYDNTAKKYNVSRVLTKDLVFNKEGYKAYSPLFVPFSYLLSYALNFAAVIAIFVHCALYHGKDIVRKLKDQRHGGEDIHKRLMNNFKEAPDWWYLVLLAVSIVLSFVTICKFETQLPWWGLIIALLIAFLNFIPQGLLEGITNQHVGLNIITELVAGYIWPGKPIANMMFKLYGFIPMRQGLDFSRDLKIAQYMKIRPRILFAAQIVGTLVSCLVNVGVQQWMRFHIHDICSPTQSDGFTCANGRTVFNASIIWGAVGPGKLFSPGKRYNAFMYFFLIGFFAPIVTFFVKKRFPKHWVGKINAPVFFTGPGNIPPSTVYNYSLYFIVSYGFNHYIRKWYRLFHMKYTFILSAALDSGVSIAAVLIFLCVSYPTGSLSWWGNNVYKNTYDDAYKSYYKLGKNETFGPTTW</sequence>
<reference evidence="2" key="1">
    <citation type="journal article" date="2019" name="MBio">
        <title>Comparative genomics for the elucidation of multidrug resistance (MDR) in Candida lusitaniae.</title>
        <authorList>
            <person name="Kannan A."/>
            <person name="Asner S.A."/>
            <person name="Trachsel E."/>
            <person name="Kelly S."/>
            <person name="Parker J."/>
            <person name="Sanglard D."/>
        </authorList>
    </citation>
    <scope>NUCLEOTIDE SEQUENCE [LARGE SCALE GENOMIC DNA]</scope>
    <source>
        <strain evidence="2">P1</strain>
    </source>
</reference>
<accession>A0ACD0WR95</accession>
<dbReference type="EMBL" id="CP038489">
    <property type="protein sequence ID" value="QFZ29871.1"/>
    <property type="molecule type" value="Genomic_DNA"/>
</dbReference>